<dbReference type="SUPFAM" id="SSF52980">
    <property type="entry name" value="Restriction endonuclease-like"/>
    <property type="match status" value="1"/>
</dbReference>
<dbReference type="GO" id="GO:0003676">
    <property type="term" value="F:nucleic acid binding"/>
    <property type="evidence" value="ECO:0007669"/>
    <property type="project" value="InterPro"/>
</dbReference>
<dbReference type="InterPro" id="IPR003509">
    <property type="entry name" value="UPF0102_YraN-like"/>
</dbReference>
<keyword evidence="4" id="KW-1185">Reference proteome</keyword>
<accession>A0A318N718</accession>
<evidence type="ECO:0000256" key="2">
    <source>
        <dbReference type="HAMAP-Rule" id="MF_00048"/>
    </source>
</evidence>
<dbReference type="AlphaFoldDB" id="A0A318N718"/>
<dbReference type="PANTHER" id="PTHR34039">
    <property type="entry name" value="UPF0102 PROTEIN YRAN"/>
    <property type="match status" value="1"/>
</dbReference>
<dbReference type="HAMAP" id="MF_00048">
    <property type="entry name" value="UPF0102"/>
    <property type="match status" value="1"/>
</dbReference>
<gene>
    <name evidence="3" type="ORF">DK869_00275</name>
</gene>
<dbReference type="Pfam" id="PF02021">
    <property type="entry name" value="UPF0102"/>
    <property type="match status" value="1"/>
</dbReference>
<organism evidence="3 4">
    <name type="scientific">Commensalibacter melissae</name>
    <dbReference type="NCBI Taxonomy" id="2070537"/>
    <lineage>
        <taxon>Bacteria</taxon>
        <taxon>Pseudomonadati</taxon>
        <taxon>Pseudomonadota</taxon>
        <taxon>Alphaproteobacteria</taxon>
        <taxon>Acetobacterales</taxon>
        <taxon>Acetobacteraceae</taxon>
    </lineage>
</organism>
<dbReference type="InterPro" id="IPR011856">
    <property type="entry name" value="tRNA_endonuc-like_dom_sf"/>
</dbReference>
<dbReference type="OrthoDB" id="9812968at2"/>
<dbReference type="PANTHER" id="PTHR34039:SF1">
    <property type="entry name" value="UPF0102 PROTEIN YRAN"/>
    <property type="match status" value="1"/>
</dbReference>
<comment type="similarity">
    <text evidence="1 2">Belongs to the UPF0102 family.</text>
</comment>
<evidence type="ECO:0000313" key="4">
    <source>
        <dbReference type="Proteomes" id="UP000247565"/>
    </source>
</evidence>
<dbReference type="InterPro" id="IPR011335">
    <property type="entry name" value="Restrct_endonuc-II-like"/>
</dbReference>
<dbReference type="RefSeq" id="WP_110438004.1">
    <property type="nucleotide sequence ID" value="NZ_CP046393.1"/>
</dbReference>
<protein>
    <recommendedName>
        <fullName evidence="2">UPF0102 protein DK869_00275</fullName>
    </recommendedName>
</protein>
<sequence length="131" mass="15653">MIKFSNRQNDFNSYSFTNKNYSAGLFAEEKVASYLKKLDWNILNQRYRCPFGEIDLIAQRADYILFVEVKKRKTLRKALFALTNRQKQRLINSANCYLETYNMNNINNVQFDYIILDSQNRIEHLENITAY</sequence>
<proteinExistence type="inferred from homology"/>
<comment type="caution">
    <text evidence="3">The sequence shown here is derived from an EMBL/GenBank/DDBJ whole genome shotgun (WGS) entry which is preliminary data.</text>
</comment>
<dbReference type="EMBL" id="QGLT01000001">
    <property type="protein sequence ID" value="PXZ01484.1"/>
    <property type="molecule type" value="Genomic_DNA"/>
</dbReference>
<dbReference type="Proteomes" id="UP000247565">
    <property type="component" value="Unassembled WGS sequence"/>
</dbReference>
<evidence type="ECO:0000313" key="3">
    <source>
        <dbReference type="EMBL" id="PXZ01484.1"/>
    </source>
</evidence>
<dbReference type="Gene3D" id="3.40.1350.10">
    <property type="match status" value="1"/>
</dbReference>
<name>A0A318N718_9PROT</name>
<reference evidence="3 4" key="1">
    <citation type="submission" date="2018-05" db="EMBL/GenBank/DDBJ databases">
        <title>Reference genomes for bee gut microbiota database.</title>
        <authorList>
            <person name="Ellegaard K.M."/>
        </authorList>
    </citation>
    <scope>NUCLEOTIDE SEQUENCE [LARGE SCALE GENOMIC DNA]</scope>
    <source>
        <strain evidence="3 4">ESL0284</strain>
    </source>
</reference>
<evidence type="ECO:0000256" key="1">
    <source>
        <dbReference type="ARBA" id="ARBA00006738"/>
    </source>
</evidence>